<evidence type="ECO:0000313" key="1">
    <source>
        <dbReference type="EMBL" id="KAA6328460.1"/>
    </source>
</evidence>
<protein>
    <submittedName>
        <fullName evidence="1">Uncharacterized protein</fullName>
    </submittedName>
</protein>
<reference evidence="1" key="1">
    <citation type="submission" date="2019-03" db="EMBL/GenBank/DDBJ databases">
        <title>Single cell metagenomics reveals metabolic interactions within the superorganism composed of flagellate Streblomastix strix and complex community of Bacteroidetes bacteria on its surface.</title>
        <authorList>
            <person name="Treitli S.C."/>
            <person name="Kolisko M."/>
            <person name="Husnik F."/>
            <person name="Keeling P."/>
            <person name="Hampl V."/>
        </authorList>
    </citation>
    <scope>NUCLEOTIDE SEQUENCE</scope>
    <source>
        <strain evidence="1">STM</strain>
    </source>
</reference>
<organism evidence="1">
    <name type="scientific">termite gut metagenome</name>
    <dbReference type="NCBI Taxonomy" id="433724"/>
    <lineage>
        <taxon>unclassified sequences</taxon>
        <taxon>metagenomes</taxon>
        <taxon>organismal metagenomes</taxon>
    </lineage>
</organism>
<gene>
    <name evidence="1" type="ORF">EZS27_022647</name>
</gene>
<proteinExistence type="predicted"/>
<dbReference type="EMBL" id="SNRY01001817">
    <property type="protein sequence ID" value="KAA6328460.1"/>
    <property type="molecule type" value="Genomic_DNA"/>
</dbReference>
<accession>A0A5J4R5S9</accession>
<dbReference type="AlphaFoldDB" id="A0A5J4R5S9"/>
<name>A0A5J4R5S9_9ZZZZ</name>
<sequence length="60" mass="7364">MLEQMFTERQFQFIRELNCDNEKTRREKLEALSDFVYEAIQIADEYEEMVFLYDFVATIL</sequence>
<comment type="caution">
    <text evidence="1">The sequence shown here is derived from an EMBL/GenBank/DDBJ whole genome shotgun (WGS) entry which is preliminary data.</text>
</comment>